<keyword evidence="5" id="KW-0261">Viral envelope protein</keyword>
<feature type="compositionally biased region" description="Basic and acidic residues" evidence="9">
    <location>
        <begin position="583"/>
        <end position="594"/>
    </location>
</feature>
<evidence type="ECO:0000256" key="9">
    <source>
        <dbReference type="SAM" id="MobiDB-lite"/>
    </source>
</evidence>
<keyword evidence="14" id="KW-1185">Reference proteome</keyword>
<sequence length="633" mass="72586">MVTKKIMMITMLFKSNVFCLILPLLPVANSLLRTQNWQFVPLKTDPKYIDNTIVFPTKCGDWKQSNKLDLTCPTSEQAAPENRLITEIGNVYHPSPSNGFVVTGHLCLKQKWISKCEETWYFSSTETNHIEDLAITESECKEAVTAHKAGENLSPFFPPFYCSWASTQINSKIFILVDEHKVLENIYNRSLVDPLFVGGNCQGDVCKTIHPETMWIVENDQVRSDICNEKNWELGTLHSAIDTDDDYNKGQYSIDLHWIRSSLYGIRKLDGSCRRRVCGVPGIRFSNGEWWGIKDPKALILSHNLLSECPVGTKVSFHHDNHDENVLEEQYVTRRMMCAEIVGKIMVGETVSPMDLSLLIPTNPGRGKAYKLYKRAIYKNTHGILDVEYALFQSTCYYHLLHNSSKIYNITENEELTIGYWFDRKEYKMNISQNFSVPDVLKKNHNVSRDGWYFYSFNGYTKYSGKLFSPSSVLEGFVGMLDYTQRGKLAVADIPPQNVIKNTVDLFKNVYTSDYRVNSTSIGEQISIFVKNAKNSVVHYFSQLTNVMWWIGTGLISFLIIMLFRRFGLFGKVTNLMRKKGRKNAEHAPRELKKINTQSHKRSNSASTSQNVYETIKDRQTAHGKESGFFDFV</sequence>
<keyword evidence="8" id="KW-0325">Glycoprotein</keyword>
<evidence type="ECO:0000256" key="3">
    <source>
        <dbReference type="ARBA" id="ARBA00022729"/>
    </source>
</evidence>
<accession>A0A0D3R170</accession>
<dbReference type="InterPro" id="IPR055447">
    <property type="entry name" value="Rhabdo_glycop_CD"/>
</dbReference>
<evidence type="ECO:0000256" key="10">
    <source>
        <dbReference type="SAM" id="Phobius"/>
    </source>
</evidence>
<keyword evidence="2 10" id="KW-0812">Transmembrane</keyword>
<dbReference type="Proteomes" id="UP000133552">
    <property type="component" value="Segment"/>
</dbReference>
<evidence type="ECO:0000256" key="5">
    <source>
        <dbReference type="ARBA" id="ARBA00022879"/>
    </source>
</evidence>
<dbReference type="InterPro" id="IPR001903">
    <property type="entry name" value="Rhabdo_glycop_FD"/>
</dbReference>
<keyword evidence="7 10" id="KW-0472">Membrane</keyword>
<comment type="subcellular location">
    <subcellularLocation>
        <location evidence="1">Virion membrane</location>
        <topology evidence="1">Single-pass type I membrane protein</topology>
    </subcellularLocation>
</comment>
<evidence type="ECO:0000313" key="13">
    <source>
        <dbReference type="EMBL" id="AJR28464.1"/>
    </source>
</evidence>
<dbReference type="EMBL" id="KM205008">
    <property type="protein sequence ID" value="AJR28464.1"/>
    <property type="molecule type" value="Viral_cRNA"/>
</dbReference>
<name>A0A0D3R170_9RHAB</name>
<feature type="region of interest" description="Disordered" evidence="9">
    <location>
        <begin position="581"/>
        <end position="612"/>
    </location>
</feature>
<dbReference type="GO" id="GO:0019031">
    <property type="term" value="C:viral envelope"/>
    <property type="evidence" value="ECO:0007669"/>
    <property type="project" value="UniProtKB-KW"/>
</dbReference>
<dbReference type="Gene3D" id="2.30.29.130">
    <property type="match status" value="1"/>
</dbReference>
<protein>
    <submittedName>
        <fullName evidence="13">Glycoprotein</fullName>
    </submittedName>
</protein>
<keyword evidence="4" id="KW-0946">Virion</keyword>
<dbReference type="KEGG" id="vg:37627535"/>
<evidence type="ECO:0000256" key="2">
    <source>
        <dbReference type="ARBA" id="ARBA00022692"/>
    </source>
</evidence>
<evidence type="ECO:0000256" key="1">
    <source>
        <dbReference type="ARBA" id="ARBA00004563"/>
    </source>
</evidence>
<keyword evidence="3" id="KW-0732">Signal</keyword>
<evidence type="ECO:0000256" key="8">
    <source>
        <dbReference type="ARBA" id="ARBA00023180"/>
    </source>
</evidence>
<dbReference type="OrthoDB" id="21147at10239"/>
<dbReference type="SUPFAM" id="SSF161008">
    <property type="entry name" value="Viral glycoprotein ectodomain-like"/>
    <property type="match status" value="1"/>
</dbReference>
<evidence type="ECO:0000256" key="7">
    <source>
        <dbReference type="ARBA" id="ARBA00023136"/>
    </source>
</evidence>
<feature type="domain" description="Spike glycoprotein G central" evidence="12">
    <location>
        <begin position="308"/>
        <end position="378"/>
    </location>
</feature>
<proteinExistence type="predicted"/>
<dbReference type="GeneID" id="37627535"/>
<evidence type="ECO:0000313" key="14">
    <source>
        <dbReference type="Proteomes" id="UP000133552"/>
    </source>
</evidence>
<evidence type="ECO:0000259" key="11">
    <source>
        <dbReference type="Pfam" id="PF00974"/>
    </source>
</evidence>
<evidence type="ECO:0000256" key="4">
    <source>
        <dbReference type="ARBA" id="ARBA00022844"/>
    </source>
</evidence>
<keyword evidence="6 10" id="KW-1133">Transmembrane helix</keyword>
<organism evidence="13 14">
    <name type="scientific">Manitoba virus</name>
    <dbReference type="NCBI Taxonomy" id="1272949"/>
    <lineage>
        <taxon>Viruses</taxon>
        <taxon>Riboviria</taxon>
        <taxon>Orthornavirae</taxon>
        <taxon>Negarnaviricota</taxon>
        <taxon>Haploviricotina</taxon>
        <taxon>Monjiviricetes</taxon>
        <taxon>Mononegavirales</taxon>
        <taxon>Rhabdoviridae</taxon>
        <taxon>Alpharhabdovirinae</taxon>
        <taxon>Hapavirus</taxon>
        <taxon>Hapavirus manitoba</taxon>
    </lineage>
</organism>
<feature type="domain" description="Spike glycoprotein fusion" evidence="11">
    <location>
        <begin position="102"/>
        <end position="201"/>
    </location>
</feature>
<evidence type="ECO:0000256" key="6">
    <source>
        <dbReference type="ARBA" id="ARBA00022989"/>
    </source>
</evidence>
<reference evidence="13 14" key="1">
    <citation type="journal article" date="2015" name="PLoS Pathog.">
        <title>Evolution of genome size and complexity in the rhabdoviridae.</title>
        <authorList>
            <person name="Walker P.J."/>
            <person name="Firth C."/>
            <person name="Widen S.G."/>
            <person name="Blasdell K.R."/>
            <person name="Guzman H."/>
            <person name="Wood T.G."/>
            <person name="Paradkar P.N."/>
            <person name="Holmes E.C."/>
            <person name="Tesh R.B."/>
            <person name="Vasilakis N."/>
        </authorList>
    </citation>
    <scope>NUCLEOTIDE SEQUENCE [LARGE SCALE GENOMIC DNA]</scope>
    <source>
        <strain evidence="13">Mn936-77</strain>
    </source>
</reference>
<dbReference type="RefSeq" id="YP_009362126.1">
    <property type="nucleotide sequence ID" value="NC_034531.1"/>
</dbReference>
<feature type="transmembrane region" description="Helical" evidence="10">
    <location>
        <begin position="547"/>
        <end position="568"/>
    </location>
</feature>
<dbReference type="Pfam" id="PF00974">
    <property type="entry name" value="Rhabdo_glycop_FD"/>
    <property type="match status" value="1"/>
</dbReference>
<dbReference type="GO" id="GO:0055036">
    <property type="term" value="C:virion membrane"/>
    <property type="evidence" value="ECO:0007669"/>
    <property type="project" value="UniProtKB-SubCell"/>
</dbReference>
<dbReference type="Pfam" id="PF24833">
    <property type="entry name" value="Rhabdo_glycop_CD"/>
    <property type="match status" value="1"/>
</dbReference>
<evidence type="ECO:0000259" key="12">
    <source>
        <dbReference type="Pfam" id="PF24833"/>
    </source>
</evidence>